<reference evidence="2" key="1">
    <citation type="submission" date="2019-08" db="EMBL/GenBank/DDBJ databases">
        <title>The improved chromosome-level genome for the pearl oyster Pinctada fucata martensii using PacBio sequencing and Hi-C.</title>
        <authorList>
            <person name="Zheng Z."/>
        </authorList>
    </citation>
    <scope>NUCLEOTIDE SEQUENCE</scope>
    <source>
        <strain evidence="2">ZZ-2019</strain>
        <tissue evidence="2">Adductor muscle</tissue>
    </source>
</reference>
<comment type="caution">
    <text evidence="2">The sequence shown here is derived from an EMBL/GenBank/DDBJ whole genome shotgun (WGS) entry which is preliminary data.</text>
</comment>
<dbReference type="Proteomes" id="UP001186944">
    <property type="component" value="Unassembled WGS sequence"/>
</dbReference>
<keyword evidence="3" id="KW-1185">Reference proteome</keyword>
<feature type="region of interest" description="Disordered" evidence="1">
    <location>
        <begin position="230"/>
        <end position="362"/>
    </location>
</feature>
<name>A0AA89BYQ1_PINIB</name>
<proteinExistence type="predicted"/>
<feature type="compositionally biased region" description="Basic and acidic residues" evidence="1">
    <location>
        <begin position="321"/>
        <end position="330"/>
    </location>
</feature>
<feature type="compositionally biased region" description="Low complexity" evidence="1">
    <location>
        <begin position="80"/>
        <end position="93"/>
    </location>
</feature>
<feature type="compositionally biased region" description="Basic and acidic residues" evidence="1">
    <location>
        <begin position="238"/>
        <end position="276"/>
    </location>
</feature>
<evidence type="ECO:0000256" key="1">
    <source>
        <dbReference type="SAM" id="MobiDB-lite"/>
    </source>
</evidence>
<evidence type="ECO:0000313" key="3">
    <source>
        <dbReference type="Proteomes" id="UP001186944"/>
    </source>
</evidence>
<organism evidence="2 3">
    <name type="scientific">Pinctada imbricata</name>
    <name type="common">Atlantic pearl-oyster</name>
    <name type="synonym">Pinctada martensii</name>
    <dbReference type="NCBI Taxonomy" id="66713"/>
    <lineage>
        <taxon>Eukaryota</taxon>
        <taxon>Metazoa</taxon>
        <taxon>Spiralia</taxon>
        <taxon>Lophotrochozoa</taxon>
        <taxon>Mollusca</taxon>
        <taxon>Bivalvia</taxon>
        <taxon>Autobranchia</taxon>
        <taxon>Pteriomorphia</taxon>
        <taxon>Pterioida</taxon>
        <taxon>Pterioidea</taxon>
        <taxon>Pteriidae</taxon>
        <taxon>Pinctada</taxon>
    </lineage>
</organism>
<protein>
    <submittedName>
        <fullName evidence="2">Uncharacterized protein</fullName>
    </submittedName>
</protein>
<evidence type="ECO:0000313" key="2">
    <source>
        <dbReference type="EMBL" id="KAK3087584.1"/>
    </source>
</evidence>
<dbReference type="EMBL" id="VSWD01000011">
    <property type="protein sequence ID" value="KAK3087584.1"/>
    <property type="molecule type" value="Genomic_DNA"/>
</dbReference>
<feature type="region of interest" description="Disordered" evidence="1">
    <location>
        <begin position="67"/>
        <end position="103"/>
    </location>
</feature>
<feature type="compositionally biased region" description="Basic and acidic residues" evidence="1">
    <location>
        <begin position="351"/>
        <end position="362"/>
    </location>
</feature>
<accession>A0AA89BYQ1</accession>
<sequence length="656" mass="75113">MNKSNIAIAEDKMEVKNAIVSKACENSDRMSSPQSFNSAVSHPKKRWMNDFLCKEDVYHQEENDNIVFEDPLSTDKEQSSSDISSSDTEIIQENPYQNTGDSDATEKYGHEFEEYGSSDDLTRITDSMQQKLNEMFIAQTGESQKHTMTDTQNTVKHSTINENIQETIQSANEKQKIKRFEVSKRKVKKGKRTKSLEVNIKVRSNDNVHTFESTKCVSEQKKIGDSFYAESVGTSSSSERKLNSKSVEKIQSSEKICLDKQSKVGGNREDRNEVSQRRKSKTSKSSFVRRSTRYSRSPGSYAENSSSSEQENEESITEATVVKEEKNDKPKKSKQHKVSKSKKGGMKQARIKKEEIPESKEELMRIKSTQTHQFIKEQEIIFNIIKRGSSENKKTSDFKTRGHIKNLSIPELSREDNINETEAMQTDTKVMPKLEPEISTFQVGNNFNSHNQSLNAAYGEKDAHDAKNKQDTDVSHSTKMKSSCFLPELKKSFLVNTNGGSVPPTIDFQIQREFNKREKVLDLHEIRYENVREDDGKANGGLIHHKMFVIPFVLMNGYKCVTVTDATQMFINCKPKCQKPKTVMQKHRGLFKTFCTWEQVYTLDVLYVRKGRRIKTGDMLLRWDILLASFWDVLGAVKAGHLPPNKNKHKCRYDTL</sequence>
<gene>
    <name evidence="2" type="ORF">FSP39_007835</name>
</gene>
<dbReference type="AlphaFoldDB" id="A0AA89BYQ1"/>
<feature type="compositionally biased region" description="Basic residues" evidence="1">
    <location>
        <begin position="331"/>
        <end position="345"/>
    </location>
</feature>